<organism evidence="1 2">
    <name type="scientific">Dryococelus australis</name>
    <dbReference type="NCBI Taxonomy" id="614101"/>
    <lineage>
        <taxon>Eukaryota</taxon>
        <taxon>Metazoa</taxon>
        <taxon>Ecdysozoa</taxon>
        <taxon>Arthropoda</taxon>
        <taxon>Hexapoda</taxon>
        <taxon>Insecta</taxon>
        <taxon>Pterygota</taxon>
        <taxon>Neoptera</taxon>
        <taxon>Polyneoptera</taxon>
        <taxon>Phasmatodea</taxon>
        <taxon>Verophasmatodea</taxon>
        <taxon>Anareolatae</taxon>
        <taxon>Phasmatidae</taxon>
        <taxon>Eurycanthinae</taxon>
        <taxon>Dryococelus</taxon>
    </lineage>
</organism>
<sequence>MDLQVASLQRSTTELAPMTEDIYSNILANLNVSLHSASSDTDEATANLEGIGIILTRYDMTDKLKARFVSADETMQEVINVGRRLADEEDKFNNVVEDLCEALDKDSSTAMQQAIAKIEGMGIALAILSSDDLEPDYSARSSQLTAEEIDHLYAKVEKRRYQHSSMRPDLVSHLTPREMRVLKVKKNIAMVFPFYNF</sequence>
<protein>
    <submittedName>
        <fullName evidence="1">Uncharacterized protein</fullName>
    </submittedName>
</protein>
<name>A0ABQ9GA98_9NEOP</name>
<evidence type="ECO:0000313" key="2">
    <source>
        <dbReference type="Proteomes" id="UP001159363"/>
    </source>
</evidence>
<gene>
    <name evidence="1" type="ORF">PR048_030920</name>
</gene>
<reference evidence="1 2" key="1">
    <citation type="submission" date="2023-02" db="EMBL/GenBank/DDBJ databases">
        <title>LHISI_Scaffold_Assembly.</title>
        <authorList>
            <person name="Stuart O.P."/>
            <person name="Cleave R."/>
            <person name="Magrath M.J.L."/>
            <person name="Mikheyev A.S."/>
        </authorList>
    </citation>
    <scope>NUCLEOTIDE SEQUENCE [LARGE SCALE GENOMIC DNA]</scope>
    <source>
        <strain evidence="1">Daus_M_001</strain>
        <tissue evidence="1">Leg muscle</tissue>
    </source>
</reference>
<dbReference type="Proteomes" id="UP001159363">
    <property type="component" value="Chromosome 13"/>
</dbReference>
<proteinExistence type="predicted"/>
<keyword evidence="2" id="KW-1185">Reference proteome</keyword>
<accession>A0ABQ9GA98</accession>
<dbReference type="EMBL" id="JARBHB010000014">
    <property type="protein sequence ID" value="KAJ8869345.1"/>
    <property type="molecule type" value="Genomic_DNA"/>
</dbReference>
<comment type="caution">
    <text evidence="1">The sequence shown here is derived from an EMBL/GenBank/DDBJ whole genome shotgun (WGS) entry which is preliminary data.</text>
</comment>
<evidence type="ECO:0000313" key="1">
    <source>
        <dbReference type="EMBL" id="KAJ8869345.1"/>
    </source>
</evidence>